<protein>
    <submittedName>
        <fullName evidence="1">Uncharacterized protein</fullName>
    </submittedName>
</protein>
<gene>
    <name evidence="1" type="ORF">LK487_18700</name>
</gene>
<proteinExistence type="predicted"/>
<reference evidence="1" key="1">
    <citation type="submission" date="2021-10" db="EMBL/GenBank/DDBJ databases">
        <title>Collection of gut derived symbiotic bacterial strains cultured from healthy donors.</title>
        <authorList>
            <person name="Lin H."/>
            <person name="Littmann E."/>
            <person name="Claire K."/>
            <person name="Pamer E."/>
        </authorList>
    </citation>
    <scope>NUCLEOTIDE SEQUENCE</scope>
    <source>
        <strain evidence="1">MSK.22.92</strain>
    </source>
</reference>
<accession>A0AAW4WZS0</accession>
<name>A0AAW4WZS0_9FIRM</name>
<organism evidence="1 2">
    <name type="scientific">Agathobacter rectalis</name>
    <dbReference type="NCBI Taxonomy" id="39491"/>
    <lineage>
        <taxon>Bacteria</taxon>
        <taxon>Bacillati</taxon>
        <taxon>Bacillota</taxon>
        <taxon>Clostridia</taxon>
        <taxon>Lachnospirales</taxon>
        <taxon>Lachnospiraceae</taxon>
        <taxon>Agathobacter</taxon>
    </lineage>
</organism>
<dbReference type="Proteomes" id="UP001197847">
    <property type="component" value="Unassembled WGS sequence"/>
</dbReference>
<dbReference type="EMBL" id="JAJFBX010000425">
    <property type="protein sequence ID" value="MCC2749002.1"/>
    <property type="molecule type" value="Genomic_DNA"/>
</dbReference>
<sequence>MKNDPAVKAAYLGGH</sequence>
<evidence type="ECO:0000313" key="2">
    <source>
        <dbReference type="Proteomes" id="UP001197847"/>
    </source>
</evidence>
<comment type="caution">
    <text evidence="1">The sequence shown here is derived from an EMBL/GenBank/DDBJ whole genome shotgun (WGS) entry which is preliminary data.</text>
</comment>
<evidence type="ECO:0000313" key="1">
    <source>
        <dbReference type="EMBL" id="MCC2749002.1"/>
    </source>
</evidence>